<gene>
    <name evidence="1" type="ORF">CP97_07950</name>
</gene>
<dbReference type="STRING" id="1648404.CP97_07950"/>
<dbReference type="Proteomes" id="UP000059113">
    <property type="component" value="Chromosome"/>
</dbReference>
<dbReference type="PATRIC" id="fig|1648404.4.peg.1656"/>
<reference evidence="1 2" key="1">
    <citation type="journal article" date="2015" name="Int. J. Syst. Evol. Microbiol.">
        <title>Erythrobacter atlanticus sp. nov., a bacterium from ocean sediment able to degrade polycyclic aromatic hydrocarbons.</title>
        <authorList>
            <person name="Zhuang L."/>
            <person name="Liu Y."/>
            <person name="Wang L."/>
            <person name="Wang W."/>
            <person name="Shao Z."/>
        </authorList>
    </citation>
    <scope>NUCLEOTIDE SEQUENCE [LARGE SCALE GENOMIC DNA]</scope>
    <source>
        <strain evidence="2">s21-N3</strain>
    </source>
</reference>
<organism evidence="1 2">
    <name type="scientific">Aurantiacibacter atlanticus</name>
    <dbReference type="NCBI Taxonomy" id="1648404"/>
    <lineage>
        <taxon>Bacteria</taxon>
        <taxon>Pseudomonadati</taxon>
        <taxon>Pseudomonadota</taxon>
        <taxon>Alphaproteobacteria</taxon>
        <taxon>Sphingomonadales</taxon>
        <taxon>Erythrobacteraceae</taxon>
        <taxon>Aurantiacibacter</taxon>
    </lineage>
</organism>
<evidence type="ECO:0000313" key="2">
    <source>
        <dbReference type="Proteomes" id="UP000059113"/>
    </source>
</evidence>
<dbReference type="AlphaFoldDB" id="A0A0H4VC35"/>
<dbReference type="RefSeq" id="WP_048885489.1">
    <property type="nucleotide sequence ID" value="NZ_CP011310.1"/>
</dbReference>
<sequence length="64" mass="6952">MTDRNVHDVWNTFGNGTVMSAAKAAAAHRKAGAALIMCVAKPGKHLPSRWHVMRETSDPAPEVR</sequence>
<evidence type="ECO:0000313" key="1">
    <source>
        <dbReference type="EMBL" id="AKQ41975.1"/>
    </source>
</evidence>
<reference evidence="2" key="2">
    <citation type="submission" date="2015-04" db="EMBL/GenBank/DDBJ databases">
        <title>The complete genome sequence of Erythrobacter sp. s21-N3.</title>
        <authorList>
            <person name="Zhuang L."/>
            <person name="Liu Y."/>
            <person name="Shao Z."/>
        </authorList>
    </citation>
    <scope>NUCLEOTIDE SEQUENCE [LARGE SCALE GENOMIC DNA]</scope>
    <source>
        <strain evidence="2">s21-N3</strain>
    </source>
</reference>
<keyword evidence="2" id="KW-1185">Reference proteome</keyword>
<name>A0A0H4VC35_9SPHN</name>
<proteinExistence type="predicted"/>
<dbReference type="EMBL" id="CP011310">
    <property type="protein sequence ID" value="AKQ41975.1"/>
    <property type="molecule type" value="Genomic_DNA"/>
</dbReference>
<dbReference type="KEGG" id="ery:CP97_07950"/>
<accession>A0A0H4VC35</accession>
<protein>
    <submittedName>
        <fullName evidence="1">Uncharacterized protein</fullName>
    </submittedName>
</protein>